<dbReference type="EMBL" id="LLXL01000644">
    <property type="protein sequence ID" value="PKK70217.1"/>
    <property type="molecule type" value="Genomic_DNA"/>
</dbReference>
<dbReference type="EMBL" id="LLXH01000055">
    <property type="protein sequence ID" value="PKC74346.1"/>
    <property type="molecule type" value="Genomic_DNA"/>
</dbReference>
<reference evidence="2 4" key="4">
    <citation type="submission" date="2017-10" db="EMBL/GenBank/DDBJ databases">
        <title>Genome analyses suggest a sexual origin of heterokaryosis in a supposedly ancient asexual fungus.</title>
        <authorList>
            <person name="Corradi N."/>
            <person name="Sedzielewska K."/>
            <person name="Noel J."/>
            <person name="Charron P."/>
            <person name="Farinelli L."/>
            <person name="Marton T."/>
            <person name="Kruger M."/>
            <person name="Pelin A."/>
            <person name="Brachmann A."/>
            <person name="Corradi N."/>
        </authorList>
    </citation>
    <scope>NUCLEOTIDE SEQUENCE [LARGE SCALE GENOMIC DNA]</scope>
    <source>
        <strain evidence="2 4">A1</strain>
    </source>
</reference>
<dbReference type="VEuPathDB" id="FungiDB:RhiirA1_409330"/>
<comment type="caution">
    <text evidence="3">The sequence shown here is derived from an EMBL/GenBank/DDBJ whole genome shotgun (WGS) entry which is preliminary data.</text>
</comment>
<protein>
    <submittedName>
        <fullName evidence="3">Uncharacterized protein</fullName>
    </submittedName>
</protein>
<proteinExistence type="predicted"/>
<dbReference type="EMBL" id="LLXJ01000062">
    <property type="protein sequence ID" value="PKC16036.1"/>
    <property type="molecule type" value="Genomic_DNA"/>
</dbReference>
<sequence length="58" mass="6879">MSADAEQRTYAKSVTTFQAFPFTYHSRNCLCTEFFKKLNYLNSLHLTNMFPIYTIRCN</sequence>
<dbReference type="Proteomes" id="UP000232688">
    <property type="component" value="Unassembled WGS sequence"/>
</dbReference>
<dbReference type="Proteomes" id="UP000232722">
    <property type="component" value="Unassembled WGS sequence"/>
</dbReference>
<reference evidence="1 5" key="2">
    <citation type="submission" date="2017-09" db="EMBL/GenBank/DDBJ databases">
        <title>Extensive intraspecific genome diversity in a model arbuscular mycorrhizal fungus.</title>
        <authorList>
            <person name="Chen E.C."/>
            <person name="Morin E."/>
            <person name="Beaudet D."/>
            <person name="Noel J."/>
            <person name="Ndikumana S."/>
            <person name="Charron P."/>
            <person name="St-Onge C."/>
            <person name="Giorgi J."/>
            <person name="Grigoriev I.V."/>
            <person name="Roux C."/>
            <person name="Martin F.M."/>
            <person name="Corradi N."/>
        </authorList>
    </citation>
    <scope>NUCLEOTIDE SEQUENCE [LARGE SCALE GENOMIC DNA]</scope>
    <source>
        <strain evidence="1 5">A5</strain>
    </source>
</reference>
<organism evidence="3 6">
    <name type="scientific">Rhizophagus irregularis</name>
    <dbReference type="NCBI Taxonomy" id="588596"/>
    <lineage>
        <taxon>Eukaryota</taxon>
        <taxon>Fungi</taxon>
        <taxon>Fungi incertae sedis</taxon>
        <taxon>Mucoromycota</taxon>
        <taxon>Glomeromycotina</taxon>
        <taxon>Glomeromycetes</taxon>
        <taxon>Glomerales</taxon>
        <taxon>Glomeraceae</taxon>
        <taxon>Rhizophagus</taxon>
    </lineage>
</organism>
<evidence type="ECO:0000313" key="6">
    <source>
        <dbReference type="Proteomes" id="UP000233469"/>
    </source>
</evidence>
<dbReference type="AlphaFoldDB" id="A0A2I1E034"/>
<name>A0A2I1E034_9GLOM</name>
<gene>
    <name evidence="2" type="ORF">RhiirA1_409330</name>
    <name evidence="1" type="ORF">RhiirA5_348235</name>
    <name evidence="3" type="ORF">RhiirC2_746938</name>
</gene>
<evidence type="ECO:0000313" key="2">
    <source>
        <dbReference type="EMBL" id="PKC74346.1"/>
    </source>
</evidence>
<reference evidence="5 6" key="1">
    <citation type="submission" date="2016-04" db="EMBL/GenBank/DDBJ databases">
        <title>Genome analyses suggest a sexual origin of heterokaryosis in a supposedly ancient asexual fungus.</title>
        <authorList>
            <person name="Ropars J."/>
            <person name="Sedzielewska K."/>
            <person name="Noel J."/>
            <person name="Charron P."/>
            <person name="Farinelli L."/>
            <person name="Marton T."/>
            <person name="Kruger M."/>
            <person name="Pelin A."/>
            <person name="Brachmann A."/>
            <person name="Corradi N."/>
        </authorList>
    </citation>
    <scope>NUCLEOTIDE SEQUENCE [LARGE SCALE GENOMIC DNA]</scope>
    <source>
        <strain evidence="1 5">A5</strain>
        <strain evidence="3 6">C2</strain>
    </source>
</reference>
<evidence type="ECO:0000313" key="5">
    <source>
        <dbReference type="Proteomes" id="UP000232722"/>
    </source>
</evidence>
<evidence type="ECO:0000313" key="3">
    <source>
        <dbReference type="EMBL" id="PKK70217.1"/>
    </source>
</evidence>
<dbReference type="Proteomes" id="UP000233469">
    <property type="component" value="Unassembled WGS sequence"/>
</dbReference>
<evidence type="ECO:0000313" key="1">
    <source>
        <dbReference type="EMBL" id="PKC16036.1"/>
    </source>
</evidence>
<accession>A0A2I1E034</accession>
<reference evidence="4 6" key="3">
    <citation type="submission" date="2017-10" db="EMBL/GenBank/DDBJ databases">
        <title>Extensive intraspecific genome diversity in a model arbuscular mycorrhizal fungus.</title>
        <authorList>
            <person name="Chen E.C.H."/>
            <person name="Morin E."/>
            <person name="Baudet D."/>
            <person name="Noel J."/>
            <person name="Ndikumana S."/>
            <person name="Charron P."/>
            <person name="St-Onge C."/>
            <person name="Giorgi J."/>
            <person name="Grigoriev I.V."/>
            <person name="Roux C."/>
            <person name="Martin F.M."/>
            <person name="Corradi N."/>
        </authorList>
    </citation>
    <scope>NUCLEOTIDE SEQUENCE [LARGE SCALE GENOMIC DNA]</scope>
    <source>
        <strain evidence="2 4">A1</strain>
        <strain evidence="3 6">C2</strain>
    </source>
</reference>
<evidence type="ECO:0000313" key="4">
    <source>
        <dbReference type="Proteomes" id="UP000232688"/>
    </source>
</evidence>